<proteinExistence type="predicted"/>
<accession>A0ABP8K2L8</accession>
<dbReference type="InterPro" id="IPR045941">
    <property type="entry name" value="DUF6361"/>
</dbReference>
<evidence type="ECO:0000313" key="1">
    <source>
        <dbReference type="EMBL" id="GAA4399423.1"/>
    </source>
</evidence>
<evidence type="ECO:0000313" key="2">
    <source>
        <dbReference type="Proteomes" id="UP001500635"/>
    </source>
</evidence>
<gene>
    <name evidence="1" type="ORF">GCM10023147_36770</name>
</gene>
<dbReference type="EMBL" id="BAABFR010000070">
    <property type="protein sequence ID" value="GAA4399423.1"/>
    <property type="molecule type" value="Genomic_DNA"/>
</dbReference>
<organism evidence="1 2">
    <name type="scientific">Tsukamurella soli</name>
    <dbReference type="NCBI Taxonomy" id="644556"/>
    <lineage>
        <taxon>Bacteria</taxon>
        <taxon>Bacillati</taxon>
        <taxon>Actinomycetota</taxon>
        <taxon>Actinomycetes</taxon>
        <taxon>Mycobacteriales</taxon>
        <taxon>Tsukamurellaceae</taxon>
        <taxon>Tsukamurella</taxon>
    </lineage>
</organism>
<keyword evidence="2" id="KW-1185">Reference proteome</keyword>
<sequence>MFDGPATLDEIGIGQIRDAFSDMLFPGTSTVHTRARYLLLVPWSFVAAARTSSGAELAAKARRSELEVIKALQGSAQTGVIGAAVGTAIKDVPSNLYWSALKAYGILRSGKPRTGLRQVKSASDEPDWNMPIEAPSGFPRQVDGLDLLRSEAVWLRDRITHSVPGTYLTHLLRSKEFAEFAAPAPWDHAALDTASPAIREQVDHAELFSTAIHGAQLLYNLMLAEQFADEFAERIDDPDYYRQALVDWTAETQRIAQRLTDWNRGRFWDIVLGQNPRVSIVTQQFVDTWLDVVVRNVTVDPDSPTARRLIADREYQTKGSLARLRNRRQLGNWRGASAPGALHYRWDRVNRLTEDIFTGVDRASS</sequence>
<name>A0ABP8K2L8_9ACTN</name>
<protein>
    <submittedName>
        <fullName evidence="1">DUF6361 family protein</fullName>
    </submittedName>
</protein>
<reference evidence="2" key="1">
    <citation type="journal article" date="2019" name="Int. J. Syst. Evol. Microbiol.">
        <title>The Global Catalogue of Microorganisms (GCM) 10K type strain sequencing project: providing services to taxonomists for standard genome sequencing and annotation.</title>
        <authorList>
            <consortium name="The Broad Institute Genomics Platform"/>
            <consortium name="The Broad Institute Genome Sequencing Center for Infectious Disease"/>
            <person name="Wu L."/>
            <person name="Ma J."/>
        </authorList>
    </citation>
    <scope>NUCLEOTIDE SEQUENCE [LARGE SCALE GENOMIC DNA]</scope>
    <source>
        <strain evidence="2">JCM 17688</strain>
    </source>
</reference>
<dbReference type="Proteomes" id="UP001500635">
    <property type="component" value="Unassembled WGS sequence"/>
</dbReference>
<dbReference type="Pfam" id="PF19888">
    <property type="entry name" value="DUF6361"/>
    <property type="match status" value="1"/>
</dbReference>
<comment type="caution">
    <text evidence="1">The sequence shown here is derived from an EMBL/GenBank/DDBJ whole genome shotgun (WGS) entry which is preliminary data.</text>
</comment>